<comment type="subcellular location">
    <subcellularLocation>
        <location evidence="1">Membrane</location>
        <topology evidence="1">Multi-pass membrane protein</topology>
    </subcellularLocation>
</comment>
<dbReference type="RefSeq" id="WP_093341027.1">
    <property type="nucleotide sequence ID" value="NZ_FOUY01000009.1"/>
</dbReference>
<evidence type="ECO:0000259" key="7">
    <source>
        <dbReference type="Pfam" id="PF01061"/>
    </source>
</evidence>
<dbReference type="PANTHER" id="PTHR43229">
    <property type="entry name" value="NODULATION PROTEIN J"/>
    <property type="match status" value="1"/>
</dbReference>
<evidence type="ECO:0000313" key="8">
    <source>
        <dbReference type="EMBL" id="SFN15780.1"/>
    </source>
</evidence>
<dbReference type="AlphaFoldDB" id="A0A1I4WRM7"/>
<feature type="transmembrane region" description="Helical" evidence="6">
    <location>
        <begin position="201"/>
        <end position="221"/>
    </location>
</feature>
<dbReference type="PANTHER" id="PTHR43229:SF2">
    <property type="entry name" value="NODULATION PROTEIN J"/>
    <property type="match status" value="1"/>
</dbReference>
<gene>
    <name evidence="8" type="ORF">SAMN05216207_100928</name>
</gene>
<dbReference type="GO" id="GO:0016020">
    <property type="term" value="C:membrane"/>
    <property type="evidence" value="ECO:0007669"/>
    <property type="project" value="UniProtKB-SubCell"/>
</dbReference>
<evidence type="ECO:0000313" key="9">
    <source>
        <dbReference type="Proteomes" id="UP000199614"/>
    </source>
</evidence>
<evidence type="ECO:0000256" key="3">
    <source>
        <dbReference type="ARBA" id="ARBA00022989"/>
    </source>
</evidence>
<evidence type="ECO:0000256" key="1">
    <source>
        <dbReference type="ARBA" id="ARBA00004141"/>
    </source>
</evidence>
<feature type="transmembrane region" description="Helical" evidence="6">
    <location>
        <begin position="137"/>
        <end position="166"/>
    </location>
</feature>
<dbReference type="GO" id="GO:0140359">
    <property type="term" value="F:ABC-type transporter activity"/>
    <property type="evidence" value="ECO:0007669"/>
    <property type="project" value="InterPro"/>
</dbReference>
<organism evidence="8 9">
    <name type="scientific">Pseudonocardia ammonioxydans</name>
    <dbReference type="NCBI Taxonomy" id="260086"/>
    <lineage>
        <taxon>Bacteria</taxon>
        <taxon>Bacillati</taxon>
        <taxon>Actinomycetota</taxon>
        <taxon>Actinomycetes</taxon>
        <taxon>Pseudonocardiales</taxon>
        <taxon>Pseudonocardiaceae</taxon>
        <taxon>Pseudonocardia</taxon>
    </lineage>
</organism>
<keyword evidence="9" id="KW-1185">Reference proteome</keyword>
<evidence type="ECO:0000256" key="6">
    <source>
        <dbReference type="SAM" id="Phobius"/>
    </source>
</evidence>
<dbReference type="InterPro" id="IPR013525">
    <property type="entry name" value="ABC2_TM"/>
</dbReference>
<accession>A0A1I4WRM7</accession>
<dbReference type="Pfam" id="PF01061">
    <property type="entry name" value="ABC2_membrane"/>
    <property type="match status" value="1"/>
</dbReference>
<dbReference type="InterPro" id="IPR051784">
    <property type="entry name" value="Nod_factor_ABC_transporter"/>
</dbReference>
<dbReference type="OrthoDB" id="3745966at2"/>
<feature type="transmembrane region" description="Helical" evidence="6">
    <location>
        <begin position="93"/>
        <end position="116"/>
    </location>
</feature>
<feature type="transmembrane region" description="Helical" evidence="6">
    <location>
        <begin position="257"/>
        <end position="278"/>
    </location>
</feature>
<reference evidence="8 9" key="1">
    <citation type="submission" date="2016-10" db="EMBL/GenBank/DDBJ databases">
        <authorList>
            <person name="de Groot N.N."/>
        </authorList>
    </citation>
    <scope>NUCLEOTIDE SEQUENCE [LARGE SCALE GENOMIC DNA]</scope>
    <source>
        <strain evidence="8 9">CGMCC 4.1877</strain>
    </source>
</reference>
<keyword evidence="2 6" id="KW-0812">Transmembrane</keyword>
<keyword evidence="4 6" id="KW-0472">Membrane</keyword>
<evidence type="ECO:0000256" key="2">
    <source>
        <dbReference type="ARBA" id="ARBA00022692"/>
    </source>
</evidence>
<proteinExistence type="predicted"/>
<evidence type="ECO:0000256" key="5">
    <source>
        <dbReference type="SAM" id="MobiDB-lite"/>
    </source>
</evidence>
<feature type="region of interest" description="Disordered" evidence="5">
    <location>
        <begin position="1"/>
        <end position="34"/>
    </location>
</feature>
<sequence>MTATRPTTPTTGTATTSTRTAGTATAGTVTTSTATARPRPAVPLIGAHVRYLVLEQLRIPMAVLSSALFPALSLLFFVLPFDWADDPGAATAAVAQLALFGVLTGFLFTFGVGVADDREKPWDPYLRTLPAPAWTRIVARLISGAFFALLSVLPVLLVGALFTAATVPSGRLLAALGTLVLGGFPFLLGGLAIGYSLPTKVALPVVQLVFFPMAFGGGLLLPPELFPGWMQIVSSLLPTRGARDLLVFSLGGPTPTVLVVVAFAAWTIGAALVAGWAYRRDEGRRFR</sequence>
<evidence type="ECO:0000256" key="4">
    <source>
        <dbReference type="ARBA" id="ARBA00023136"/>
    </source>
</evidence>
<name>A0A1I4WRM7_PSUAM</name>
<dbReference type="STRING" id="260086.SAMN05216207_100928"/>
<protein>
    <submittedName>
        <fullName evidence="8">ABC-2 type transport system permease protein</fullName>
    </submittedName>
</protein>
<keyword evidence="3 6" id="KW-1133">Transmembrane helix</keyword>
<feature type="domain" description="ABC-2 type transporter transmembrane" evidence="7">
    <location>
        <begin position="51"/>
        <end position="241"/>
    </location>
</feature>
<feature type="transmembrane region" description="Helical" evidence="6">
    <location>
        <begin position="172"/>
        <end position="194"/>
    </location>
</feature>
<dbReference type="EMBL" id="FOUY01000009">
    <property type="protein sequence ID" value="SFN15780.1"/>
    <property type="molecule type" value="Genomic_DNA"/>
</dbReference>
<feature type="transmembrane region" description="Helical" evidence="6">
    <location>
        <begin position="59"/>
        <end position="81"/>
    </location>
</feature>
<dbReference type="Proteomes" id="UP000199614">
    <property type="component" value="Unassembled WGS sequence"/>
</dbReference>